<name>A0A017SAU0_ASPRC</name>
<organism evidence="1 2">
    <name type="scientific">Aspergillus ruber (strain CBS 135680)</name>
    <dbReference type="NCBI Taxonomy" id="1388766"/>
    <lineage>
        <taxon>Eukaryota</taxon>
        <taxon>Fungi</taxon>
        <taxon>Dikarya</taxon>
        <taxon>Ascomycota</taxon>
        <taxon>Pezizomycotina</taxon>
        <taxon>Eurotiomycetes</taxon>
        <taxon>Eurotiomycetidae</taxon>
        <taxon>Eurotiales</taxon>
        <taxon>Aspergillaceae</taxon>
        <taxon>Aspergillus</taxon>
        <taxon>Aspergillus subgen. Aspergillus</taxon>
    </lineage>
</organism>
<dbReference type="AlphaFoldDB" id="A0A017SAU0"/>
<protein>
    <submittedName>
        <fullName evidence="1">Uncharacterized protein</fullName>
    </submittedName>
</protein>
<dbReference type="HOGENOM" id="CLU_2589319_0_0_1"/>
<reference evidence="2" key="1">
    <citation type="journal article" date="2014" name="Nat. Commun.">
        <title>Genomic adaptations of the halophilic Dead Sea filamentous fungus Eurotium rubrum.</title>
        <authorList>
            <person name="Kis-Papo T."/>
            <person name="Weig A.R."/>
            <person name="Riley R."/>
            <person name="Persoh D."/>
            <person name="Salamov A."/>
            <person name="Sun H."/>
            <person name="Lipzen A."/>
            <person name="Wasser S.P."/>
            <person name="Rambold G."/>
            <person name="Grigoriev I.V."/>
            <person name="Nevo E."/>
        </authorList>
    </citation>
    <scope>NUCLEOTIDE SEQUENCE [LARGE SCALE GENOMIC DNA]</scope>
    <source>
        <strain evidence="2">CBS 135680</strain>
    </source>
</reference>
<proteinExistence type="predicted"/>
<dbReference type="RefSeq" id="XP_040637715.1">
    <property type="nucleotide sequence ID" value="XM_040777672.1"/>
</dbReference>
<dbReference type="EMBL" id="KK088428">
    <property type="protein sequence ID" value="EYE94027.1"/>
    <property type="molecule type" value="Genomic_DNA"/>
</dbReference>
<sequence>MASQSWSSTVDLAGTYIANDLDPQPNPWSALTQFLDYYAKHQNQLLRNSQYNGLSSYRKTVWTVWDTTLQKIEERYPSRH</sequence>
<gene>
    <name evidence="1" type="ORF">EURHEDRAFT_104613</name>
</gene>
<evidence type="ECO:0000313" key="1">
    <source>
        <dbReference type="EMBL" id="EYE94027.1"/>
    </source>
</evidence>
<dbReference type="GeneID" id="63692796"/>
<dbReference type="Proteomes" id="UP000019804">
    <property type="component" value="Unassembled WGS sequence"/>
</dbReference>
<dbReference type="OrthoDB" id="5086500at2759"/>
<accession>A0A017SAU0</accession>
<keyword evidence="2" id="KW-1185">Reference proteome</keyword>
<evidence type="ECO:0000313" key="2">
    <source>
        <dbReference type="Proteomes" id="UP000019804"/>
    </source>
</evidence>
<dbReference type="STRING" id="1388766.A0A017SAU0"/>